<dbReference type="AlphaFoldDB" id="A0AAE0KW13"/>
<protein>
    <recommendedName>
        <fullName evidence="2">Fungal lipase-type domain-containing protein</fullName>
    </recommendedName>
</protein>
<feature type="region of interest" description="Disordered" evidence="1">
    <location>
        <begin position="193"/>
        <end position="244"/>
    </location>
</feature>
<feature type="compositionally biased region" description="Polar residues" evidence="1">
    <location>
        <begin position="651"/>
        <end position="671"/>
    </location>
</feature>
<evidence type="ECO:0000256" key="1">
    <source>
        <dbReference type="SAM" id="MobiDB-lite"/>
    </source>
</evidence>
<dbReference type="GO" id="GO:0006629">
    <property type="term" value="P:lipid metabolic process"/>
    <property type="evidence" value="ECO:0007669"/>
    <property type="project" value="InterPro"/>
</dbReference>
<dbReference type="InterPro" id="IPR002921">
    <property type="entry name" value="Fungal_lipase-type"/>
</dbReference>
<dbReference type="GO" id="GO:0008970">
    <property type="term" value="F:phospholipase A1 activity"/>
    <property type="evidence" value="ECO:0007669"/>
    <property type="project" value="InterPro"/>
</dbReference>
<dbReference type="PANTHER" id="PTHR46483:SF4">
    <property type="entry name" value="PHOSPHOLIPASE A1 PLIP2, CHLOROPLASTIC"/>
    <property type="match status" value="1"/>
</dbReference>
<dbReference type="PANTHER" id="PTHR46483">
    <property type="entry name" value="PHOSPHOLIPASE A1 PLIP2, CHLOROPLASTIC"/>
    <property type="match status" value="1"/>
</dbReference>
<proteinExistence type="predicted"/>
<dbReference type="Pfam" id="PF01764">
    <property type="entry name" value="Lipase_3"/>
    <property type="match status" value="1"/>
</dbReference>
<comment type="caution">
    <text evidence="3">The sequence shown here is derived from an EMBL/GenBank/DDBJ whole genome shotgun (WGS) entry which is preliminary data.</text>
</comment>
<evidence type="ECO:0000313" key="3">
    <source>
        <dbReference type="EMBL" id="KAK3262817.1"/>
    </source>
</evidence>
<evidence type="ECO:0000259" key="2">
    <source>
        <dbReference type="Pfam" id="PF01764"/>
    </source>
</evidence>
<dbReference type="CDD" id="cd00519">
    <property type="entry name" value="Lipase_3"/>
    <property type="match status" value="1"/>
</dbReference>
<evidence type="ECO:0000313" key="4">
    <source>
        <dbReference type="Proteomes" id="UP001190700"/>
    </source>
</evidence>
<feature type="compositionally biased region" description="Basic and acidic residues" evidence="1">
    <location>
        <begin position="592"/>
        <end position="606"/>
    </location>
</feature>
<keyword evidence="4" id="KW-1185">Reference proteome</keyword>
<feature type="domain" description="Fungal lipase-type" evidence="2">
    <location>
        <begin position="260"/>
        <end position="402"/>
    </location>
</feature>
<feature type="region of interest" description="Disordered" evidence="1">
    <location>
        <begin position="644"/>
        <end position="677"/>
    </location>
</feature>
<sequence length="677" mass="73224">MISDQSAETCTALREMVMGTGDTERGFWVSRCSQGLGMAAAMEDDSSIEDIRTALSAKIQALLSPVDEQTLNTARVMCSLCSWSYYLERVHANFHALSGLHQLQFVASSRSDLTLAVRSAPAKPAAIPGAAVAQVAEDALDAAIMSMSQAPREGRADGLVDGDTRGRKLRAAREAVQYAVAAAKELDRLQLEASETPPSEAVQTPKAADKAAGGDNQKGSEAEKSAPGKKGSQSEEGGAGGALPVNWMVMDDSSSRVRYLVIEGSNSVASWQTNLTFQPVPFEEGRAHSSVRVHRGAYEVAEALYAVLLPLAQEHWASHPEAKVAITGHSLGGSLATLLALMLLLRAPAGEDRSRRICPVFVFGAPYVLTGGNDLLCSLGLSQDFLQSVVMGNDIVPRAFSCFYPRWAQKLLEMAPKPFQADPRAHPGFIQNQMFYPPMGSMLMLQCGHGSQHPLLPPGPGFYHLKEEAVATETDTTQEELELQDLLERKMSNDINFDMGYWTDPGTCWDYDPVVYSDELQAPDDSKDNSDTAAASGNVSGMELELQDSAARDPDNRIAQLATLTQKSYTLTKKFVISAIELDSLLEESALEESRAGGGRRRESRAMRLPKAGETGDGSISRHHNPVNYLKALGYARLRPNLASRNAKLMSPTSKNNEQRSRGVSSGTSFRPSDLLE</sequence>
<accession>A0AAE0KW13</accession>
<dbReference type="InterPro" id="IPR029058">
    <property type="entry name" value="AB_hydrolase_fold"/>
</dbReference>
<gene>
    <name evidence="3" type="ORF">CYMTET_28349</name>
</gene>
<dbReference type="InterPro" id="IPR043367">
    <property type="entry name" value="PLIP1/2/3"/>
</dbReference>
<dbReference type="Proteomes" id="UP001190700">
    <property type="component" value="Unassembled WGS sequence"/>
</dbReference>
<feature type="region of interest" description="Disordered" evidence="1">
    <location>
        <begin position="590"/>
        <end position="623"/>
    </location>
</feature>
<name>A0AAE0KW13_9CHLO</name>
<organism evidence="3 4">
    <name type="scientific">Cymbomonas tetramitiformis</name>
    <dbReference type="NCBI Taxonomy" id="36881"/>
    <lineage>
        <taxon>Eukaryota</taxon>
        <taxon>Viridiplantae</taxon>
        <taxon>Chlorophyta</taxon>
        <taxon>Pyramimonadophyceae</taxon>
        <taxon>Pyramimonadales</taxon>
        <taxon>Pyramimonadaceae</taxon>
        <taxon>Cymbomonas</taxon>
    </lineage>
</organism>
<dbReference type="Gene3D" id="3.40.50.1820">
    <property type="entry name" value="alpha/beta hydrolase"/>
    <property type="match status" value="1"/>
</dbReference>
<reference evidence="3 4" key="1">
    <citation type="journal article" date="2015" name="Genome Biol. Evol.">
        <title>Comparative Genomics of a Bacterivorous Green Alga Reveals Evolutionary Causalities and Consequences of Phago-Mixotrophic Mode of Nutrition.</title>
        <authorList>
            <person name="Burns J.A."/>
            <person name="Paasch A."/>
            <person name="Narechania A."/>
            <person name="Kim E."/>
        </authorList>
    </citation>
    <scope>NUCLEOTIDE SEQUENCE [LARGE SCALE GENOMIC DNA]</scope>
    <source>
        <strain evidence="3 4">PLY_AMNH</strain>
    </source>
</reference>
<dbReference type="EMBL" id="LGRX02015933">
    <property type="protein sequence ID" value="KAK3262817.1"/>
    <property type="molecule type" value="Genomic_DNA"/>
</dbReference>
<dbReference type="SUPFAM" id="SSF53474">
    <property type="entry name" value="alpha/beta-Hydrolases"/>
    <property type="match status" value="1"/>
</dbReference>